<evidence type="ECO:0000313" key="2">
    <source>
        <dbReference type="Proteomes" id="UP000004394"/>
    </source>
</evidence>
<dbReference type="EMBL" id="AEEI01000008">
    <property type="protein sequence ID" value="EFM02807.1"/>
    <property type="molecule type" value="Genomic_DNA"/>
</dbReference>
<name>E0NPT1_9BACT</name>
<dbReference type="OrthoDB" id="1077575at2"/>
<gene>
    <name evidence="1" type="ORF">HMPREF0658_0182</name>
</gene>
<dbReference type="Proteomes" id="UP000004394">
    <property type="component" value="Unassembled WGS sequence"/>
</dbReference>
<dbReference type="BioCyc" id="PMAR862515-HMP:GMOO-188-MONOMER"/>
<evidence type="ECO:0000313" key="1">
    <source>
        <dbReference type="EMBL" id="EFM02807.1"/>
    </source>
</evidence>
<protein>
    <submittedName>
        <fullName evidence="1">Uncharacterized protein</fullName>
    </submittedName>
</protein>
<dbReference type="AlphaFoldDB" id="E0NPT1"/>
<organism evidence="1 2">
    <name type="scientific">Hoylesella marshii DSM 16973 = JCM 13450</name>
    <dbReference type="NCBI Taxonomy" id="862515"/>
    <lineage>
        <taxon>Bacteria</taxon>
        <taxon>Pseudomonadati</taxon>
        <taxon>Bacteroidota</taxon>
        <taxon>Bacteroidia</taxon>
        <taxon>Bacteroidales</taxon>
        <taxon>Prevotellaceae</taxon>
        <taxon>Hoylesella</taxon>
    </lineage>
</organism>
<dbReference type="HOGENOM" id="CLU_136195_0_0_10"/>
<proteinExistence type="predicted"/>
<keyword evidence="2" id="KW-1185">Reference proteome</keyword>
<dbReference type="STRING" id="862515.HMPREF0658_0182"/>
<dbReference type="RefSeq" id="WP_006947870.1">
    <property type="nucleotide sequence ID" value="NZ_BAJI01000005.1"/>
</dbReference>
<reference evidence="1" key="1">
    <citation type="submission" date="2010-07" db="EMBL/GenBank/DDBJ databases">
        <authorList>
            <person name="Muzny D."/>
            <person name="Qin X."/>
            <person name="Deng J."/>
            <person name="Jiang H."/>
            <person name="Liu Y."/>
            <person name="Qu J."/>
            <person name="Song X.-Z."/>
            <person name="Zhang L."/>
            <person name="Thornton R."/>
            <person name="Coyle M."/>
            <person name="Francisco L."/>
            <person name="Jackson L."/>
            <person name="Javaid M."/>
            <person name="Korchina V."/>
            <person name="Kovar C."/>
            <person name="Mata R."/>
            <person name="Mathew T."/>
            <person name="Ngo R."/>
            <person name="Nguyen L."/>
            <person name="Nguyen N."/>
            <person name="Okwuonu G."/>
            <person name="Ongeri F."/>
            <person name="Pham C."/>
            <person name="Simmons D."/>
            <person name="Wilczek-Boney K."/>
            <person name="Hale W."/>
            <person name="Jakkamsetti A."/>
            <person name="Pham P."/>
            <person name="Ruth R."/>
            <person name="San Lucas F."/>
            <person name="Warren J."/>
            <person name="Zhang J."/>
            <person name="Zhao Z."/>
            <person name="Zhou C."/>
            <person name="Zhu D."/>
            <person name="Lee S."/>
            <person name="Bess C."/>
            <person name="Blankenburg K."/>
            <person name="Forbes L."/>
            <person name="Fu Q."/>
            <person name="Gubbala S."/>
            <person name="Hirani K."/>
            <person name="Jayaseelan J.C."/>
            <person name="Lara F."/>
            <person name="Munidasa M."/>
            <person name="Palculict T."/>
            <person name="Patil S."/>
            <person name="Pu L.-L."/>
            <person name="Saada N."/>
            <person name="Tang L."/>
            <person name="Weissenberger G."/>
            <person name="Zhu Y."/>
            <person name="Hemphill L."/>
            <person name="Shang Y."/>
            <person name="Youmans B."/>
            <person name="Ayvaz T."/>
            <person name="Ross M."/>
            <person name="Santibanez J."/>
            <person name="Aqrawi P."/>
            <person name="Gross S."/>
            <person name="Joshi V."/>
            <person name="Fowler G."/>
            <person name="Nazareth L."/>
            <person name="Reid J."/>
            <person name="Worley K."/>
            <person name="Petrosino J."/>
            <person name="Highlander S."/>
            <person name="Gibbs R."/>
        </authorList>
    </citation>
    <scope>NUCLEOTIDE SEQUENCE [LARGE SCALE GENOMIC DNA]</scope>
    <source>
        <strain evidence="1">DSM 16973</strain>
    </source>
</reference>
<accession>E0NPT1</accession>
<comment type="caution">
    <text evidence="1">The sequence shown here is derived from an EMBL/GenBank/DDBJ whole genome shotgun (WGS) entry which is preliminary data.</text>
</comment>
<sequence length="128" mass="14428">MKLTELLQAYDFGEIFPELVIMFPDAKLHRTIFKQAYDLLTTLSPVDSKKTIRYKLMPSPFGADSFFGAEDANFNTTWEVCLGKQVVREKGVDLSDLDLAANCLLNVVFIGKCPDSFASARKTLLKRK</sequence>